<protein>
    <submittedName>
        <fullName evidence="2">NU6M oxidoreductase</fullName>
    </submittedName>
</protein>
<keyword evidence="1" id="KW-0812">Transmembrane</keyword>
<feature type="transmembrane region" description="Helical" evidence="1">
    <location>
        <begin position="49"/>
        <end position="70"/>
    </location>
</feature>
<keyword evidence="1" id="KW-0472">Membrane</keyword>
<name>A0A7L0KXZ0_9SYLV</name>
<sequence length="92" mass="10047">FWVHLIFLGACFVLEELVVASNPSYYVMVGLELAVVAGCGWLMSPGTSFALLVLFLVYLGRILVGFVYSVSGSGPISRNMGGLKNCWVWRVV</sequence>
<evidence type="ECO:0000313" key="3">
    <source>
        <dbReference type="Proteomes" id="UP000567822"/>
    </source>
</evidence>
<evidence type="ECO:0000313" key="2">
    <source>
        <dbReference type="EMBL" id="NXK61785.1"/>
    </source>
</evidence>
<proteinExistence type="predicted"/>
<organism evidence="2 3">
    <name type="scientific">Sylvietta virens</name>
    <name type="common">Green crombec</name>
    <dbReference type="NCBI Taxonomy" id="208069"/>
    <lineage>
        <taxon>Eukaryota</taxon>
        <taxon>Metazoa</taxon>
        <taxon>Chordata</taxon>
        <taxon>Craniata</taxon>
        <taxon>Vertebrata</taxon>
        <taxon>Euteleostomi</taxon>
        <taxon>Archelosauria</taxon>
        <taxon>Archosauria</taxon>
        <taxon>Dinosauria</taxon>
        <taxon>Saurischia</taxon>
        <taxon>Theropoda</taxon>
        <taxon>Coelurosauria</taxon>
        <taxon>Aves</taxon>
        <taxon>Neognathae</taxon>
        <taxon>Neoaves</taxon>
        <taxon>Telluraves</taxon>
        <taxon>Australaves</taxon>
        <taxon>Passeriformes</taxon>
        <taxon>Sylvioidea</taxon>
        <taxon>Sylviidae</taxon>
        <taxon>Acrocephalinae</taxon>
        <taxon>Sylvietta</taxon>
    </lineage>
</organism>
<keyword evidence="1" id="KW-1133">Transmembrane helix</keyword>
<comment type="caution">
    <text evidence="2">The sequence shown here is derived from an EMBL/GenBank/DDBJ whole genome shotgun (WGS) entry which is preliminary data.</text>
</comment>
<feature type="non-terminal residue" evidence="2">
    <location>
        <position position="92"/>
    </location>
</feature>
<reference evidence="2 3" key="1">
    <citation type="submission" date="2019-09" db="EMBL/GenBank/DDBJ databases">
        <title>Bird 10,000 Genomes (B10K) Project - Family phase.</title>
        <authorList>
            <person name="Zhang G."/>
        </authorList>
    </citation>
    <scope>NUCLEOTIDE SEQUENCE [LARGE SCALE GENOMIC DNA]</scope>
    <source>
        <strain evidence="2">B10K-DU-009-59</strain>
        <tissue evidence="2">Muscle</tissue>
    </source>
</reference>
<feature type="non-terminal residue" evidence="2">
    <location>
        <position position="1"/>
    </location>
</feature>
<dbReference type="EMBL" id="VXAN01000076">
    <property type="protein sequence ID" value="NXK61785.1"/>
    <property type="molecule type" value="Genomic_DNA"/>
</dbReference>
<keyword evidence="3" id="KW-1185">Reference proteome</keyword>
<dbReference type="AlphaFoldDB" id="A0A7L0KXZ0"/>
<dbReference type="Proteomes" id="UP000567822">
    <property type="component" value="Unassembled WGS sequence"/>
</dbReference>
<gene>
    <name evidence="2" type="primary">Mtnd6_1</name>
    <name evidence="2" type="ORF">SYLVIR_R03158</name>
</gene>
<accession>A0A7L0KXZ0</accession>
<evidence type="ECO:0000256" key="1">
    <source>
        <dbReference type="SAM" id="Phobius"/>
    </source>
</evidence>